<keyword evidence="15" id="KW-1185">Reference proteome</keyword>
<gene>
    <name evidence="14" type="ORF">DWB85_09525</name>
</gene>
<dbReference type="Pfam" id="PF00593">
    <property type="entry name" value="TonB_dep_Rec_b-barrel"/>
    <property type="match status" value="1"/>
</dbReference>
<dbReference type="SMART" id="SM00965">
    <property type="entry name" value="STN"/>
    <property type="match status" value="1"/>
</dbReference>
<keyword evidence="3 10" id="KW-1134">Transmembrane beta strand</keyword>
<dbReference type="SUPFAM" id="SSF56935">
    <property type="entry name" value="Porins"/>
    <property type="match status" value="1"/>
</dbReference>
<keyword evidence="6" id="KW-0408">Iron</keyword>
<dbReference type="OrthoDB" id="9805434at2"/>
<evidence type="ECO:0000256" key="2">
    <source>
        <dbReference type="ARBA" id="ARBA00022448"/>
    </source>
</evidence>
<evidence type="ECO:0000256" key="9">
    <source>
        <dbReference type="ARBA" id="ARBA00023237"/>
    </source>
</evidence>
<dbReference type="InterPro" id="IPR011662">
    <property type="entry name" value="Secretin/TonB_short_N"/>
</dbReference>
<dbReference type="Proteomes" id="UP000265509">
    <property type="component" value="Unassembled WGS sequence"/>
</dbReference>
<evidence type="ECO:0000256" key="11">
    <source>
        <dbReference type="RuleBase" id="RU003357"/>
    </source>
</evidence>
<dbReference type="GO" id="GO:0006826">
    <property type="term" value="P:iron ion transport"/>
    <property type="evidence" value="ECO:0007669"/>
    <property type="project" value="UniProtKB-KW"/>
</dbReference>
<keyword evidence="4" id="KW-0406">Ion transport</keyword>
<name>A0A3L7E1F4_9GAMM</name>
<keyword evidence="9 10" id="KW-0998">Cell outer membrane</keyword>
<organism evidence="14 15">
    <name type="scientific">Seongchinamella sediminis</name>
    <dbReference type="NCBI Taxonomy" id="2283635"/>
    <lineage>
        <taxon>Bacteria</taxon>
        <taxon>Pseudomonadati</taxon>
        <taxon>Pseudomonadota</taxon>
        <taxon>Gammaproteobacteria</taxon>
        <taxon>Cellvibrionales</taxon>
        <taxon>Halieaceae</taxon>
        <taxon>Seongchinamella</taxon>
    </lineage>
</organism>
<dbReference type="Pfam" id="PF07715">
    <property type="entry name" value="Plug"/>
    <property type="match status" value="1"/>
</dbReference>
<keyword evidence="5 10" id="KW-0812">Transmembrane</keyword>
<dbReference type="Gene3D" id="2.40.170.20">
    <property type="entry name" value="TonB-dependent receptor, beta-barrel domain"/>
    <property type="match status" value="1"/>
</dbReference>
<dbReference type="InterPro" id="IPR012910">
    <property type="entry name" value="Plug_dom"/>
</dbReference>
<evidence type="ECO:0000256" key="12">
    <source>
        <dbReference type="SAM" id="MobiDB-lite"/>
    </source>
</evidence>
<evidence type="ECO:0000256" key="3">
    <source>
        <dbReference type="ARBA" id="ARBA00022452"/>
    </source>
</evidence>
<dbReference type="InterPro" id="IPR000531">
    <property type="entry name" value="Beta-barrel_TonB"/>
</dbReference>
<evidence type="ECO:0000313" key="14">
    <source>
        <dbReference type="EMBL" id="RLQ22163.1"/>
    </source>
</evidence>
<dbReference type="PANTHER" id="PTHR47234">
    <property type="match status" value="1"/>
</dbReference>
<dbReference type="Gene3D" id="2.170.130.10">
    <property type="entry name" value="TonB-dependent receptor, plug domain"/>
    <property type="match status" value="1"/>
</dbReference>
<evidence type="ECO:0000256" key="10">
    <source>
        <dbReference type="PROSITE-ProRule" id="PRU01360"/>
    </source>
</evidence>
<evidence type="ECO:0000256" key="7">
    <source>
        <dbReference type="ARBA" id="ARBA00023077"/>
    </source>
</evidence>
<protein>
    <submittedName>
        <fullName evidence="14">TonB-dependent receptor</fullName>
    </submittedName>
</protein>
<evidence type="ECO:0000256" key="4">
    <source>
        <dbReference type="ARBA" id="ARBA00022496"/>
    </source>
</evidence>
<keyword evidence="2 10" id="KW-0813">Transport</keyword>
<dbReference type="Gene3D" id="3.55.50.30">
    <property type="match status" value="1"/>
</dbReference>
<dbReference type="CDD" id="cd01347">
    <property type="entry name" value="ligand_gated_channel"/>
    <property type="match status" value="1"/>
</dbReference>
<proteinExistence type="inferred from homology"/>
<evidence type="ECO:0000256" key="6">
    <source>
        <dbReference type="ARBA" id="ARBA00023004"/>
    </source>
</evidence>
<comment type="subcellular location">
    <subcellularLocation>
        <location evidence="1 10">Cell outer membrane</location>
        <topology evidence="1 10">Multi-pass membrane protein</topology>
    </subcellularLocation>
</comment>
<dbReference type="InterPro" id="IPR039426">
    <property type="entry name" value="TonB-dep_rcpt-like"/>
</dbReference>
<reference evidence="14 15" key="1">
    <citation type="submission" date="2018-07" db="EMBL/GenBank/DDBJ databases">
        <title>Halioglobus sp. genome submission.</title>
        <authorList>
            <person name="Ye M.-Q."/>
            <person name="Du Z.-J."/>
        </authorList>
    </citation>
    <scope>NUCLEOTIDE SEQUENCE [LARGE SCALE GENOMIC DNA]</scope>
    <source>
        <strain evidence="14 15">U0301</strain>
    </source>
</reference>
<keyword evidence="7 11" id="KW-0798">TonB box</keyword>
<evidence type="ECO:0000256" key="1">
    <source>
        <dbReference type="ARBA" id="ARBA00004571"/>
    </source>
</evidence>
<dbReference type="InterPro" id="IPR037066">
    <property type="entry name" value="Plug_dom_sf"/>
</dbReference>
<comment type="similarity">
    <text evidence="10 11">Belongs to the TonB-dependent receptor family.</text>
</comment>
<dbReference type="EMBL" id="QRAN01000008">
    <property type="protein sequence ID" value="RLQ22163.1"/>
    <property type="molecule type" value="Genomic_DNA"/>
</dbReference>
<feature type="domain" description="Secretin/TonB short N-terminal" evidence="13">
    <location>
        <begin position="66"/>
        <end position="117"/>
    </location>
</feature>
<evidence type="ECO:0000256" key="5">
    <source>
        <dbReference type="ARBA" id="ARBA00022692"/>
    </source>
</evidence>
<dbReference type="PROSITE" id="PS52016">
    <property type="entry name" value="TONB_DEPENDENT_REC_3"/>
    <property type="match status" value="1"/>
</dbReference>
<accession>A0A3L7E1F4</accession>
<dbReference type="RefSeq" id="WP_117954010.1">
    <property type="nucleotide sequence ID" value="NZ_QRAN01000008.1"/>
</dbReference>
<dbReference type="GO" id="GO:0009279">
    <property type="term" value="C:cell outer membrane"/>
    <property type="evidence" value="ECO:0007669"/>
    <property type="project" value="UniProtKB-SubCell"/>
</dbReference>
<keyword evidence="8 10" id="KW-0472">Membrane</keyword>
<keyword evidence="14" id="KW-0675">Receptor</keyword>
<dbReference type="AlphaFoldDB" id="A0A3L7E1F4"/>
<feature type="compositionally biased region" description="Polar residues" evidence="12">
    <location>
        <begin position="344"/>
        <end position="354"/>
    </location>
</feature>
<feature type="region of interest" description="Disordered" evidence="12">
    <location>
        <begin position="334"/>
        <end position="358"/>
    </location>
</feature>
<evidence type="ECO:0000259" key="13">
    <source>
        <dbReference type="SMART" id="SM00965"/>
    </source>
</evidence>
<dbReference type="InterPro" id="IPR036942">
    <property type="entry name" value="Beta-barrel_TonB_sf"/>
</dbReference>
<evidence type="ECO:0000313" key="15">
    <source>
        <dbReference type="Proteomes" id="UP000265509"/>
    </source>
</evidence>
<keyword evidence="4" id="KW-0410">Iron transport</keyword>
<comment type="caution">
    <text evidence="14">The sequence shown here is derived from an EMBL/GenBank/DDBJ whole genome shotgun (WGS) entry which is preliminary data.</text>
</comment>
<evidence type="ECO:0000256" key="8">
    <source>
        <dbReference type="ARBA" id="ARBA00023136"/>
    </source>
</evidence>
<dbReference type="PANTHER" id="PTHR47234:SF2">
    <property type="entry name" value="TONB-DEPENDENT RECEPTOR"/>
    <property type="match status" value="1"/>
</dbReference>
<sequence length="994" mass="107282">MSIGTAKDPEARPVAPPAWRGAVLAAALGLGLASTAGATAGNPIHYAIEAPQLSAALIQLSQQSGVSIVFADRVVRDLPAPEVVGTVTTSEALDTLLLGTDLGWKLVDSKVIAIFQLDCANGCLSAEEVISKYPAYVPGIEETYVYGTRVTGSRIRRSGHSSGAPVDIISAPDIELSGAQTLGELLKFVPAVSGNALSTAISNGGNGTATVTLRGLPASNTLVLINGRRVANDGLAGESVDLNSIPPAAVERIEILKDGASAIYGSDAIAGVVNVITKRDFHGLLGGVYYGQSQEGDLETTTQTLKYGTGLVDGSFFFTASHYQQDPIYSRNRAVSRSADSRSLGGTDQRSSATPDARISLPTGQTLIAQGDGYRPAGAEDLFNYQAFTTAVVPLERDSIYTNASYDFSERVTGYVELNYVATEAESTLAPTPVFTAFEQTELVVAADNIYNSLGQDLQDVRRRLVEFPDRRQRNESETTRFSAVLEGLFDAWNWDFAYNWSRSEATETTTGIVNADRLARAIGPAANCRGAEEDGCVPVNLTGPAGSISPEQVDYIITRGEVSGYSKLASGSFNVSRAFNWLSAGRTDIAAGLEYRRESTSKQPSSLLANAATIGATNFEATRGSRSVTELYLETVLPLWKSASGLSSFDLEAAIRYSDYSDFGGTNNPKIALRWRPSPSWLIRANYAEGFRAPSLNELYEGTTEEQAFINDPCTQAANVGRLPGCRQRADATRNQFLTLKGGNAELSPETSDSYSLGVVWTPAAAKGLALSIDLFEIRQQNVVSSSAQFIVSQNARAGAFADRVERDAMGNLTLVSASNINIGEREVSGADFGLTWHLPRLRWGQFSVVSNASWINEYLARLDLNAPSLDLAGTFRDQASEGLGGIPEWKAQLGLRWSRERWKASYQLHYIGEMTELIPESSRTRAIDDWLVHDIQLNYTFPVQDGLRLTLGIDNLWDEEAPLATSAFNDNIDGRSHELKGRFWYTKLSLRL</sequence>